<protein>
    <submittedName>
        <fullName evidence="2">Uncharacterized protein</fullName>
    </submittedName>
</protein>
<feature type="compositionally biased region" description="Basic and acidic residues" evidence="1">
    <location>
        <begin position="97"/>
        <end position="109"/>
    </location>
</feature>
<dbReference type="PANTHER" id="PTHR39475:SF1">
    <property type="entry name" value="CONIDIATION-SPECIFIC PROTEIN 6"/>
    <property type="match status" value="1"/>
</dbReference>
<gene>
    <name evidence="2" type="ORF">OBBRIDRAFT_826380</name>
</gene>
<sequence>MSSGSMQSNVGNRQVYNDGDQRPHDPVEEMHIRQQGEKQWRALDEVPYPPQQHRAQRREQKARIDAARNERSRTVNDPLEPAQRQGHKPSRGAQVDAELKNEDQQRLQEKGPYFGVFHDKRQVLRPEKMERMEAKAEGLSDPVPDEEQEEQLRQLAQKYDVNYIR</sequence>
<dbReference type="PANTHER" id="PTHR39475">
    <property type="entry name" value="CONIDIATION-SPECIFIC PROTEIN 6"/>
    <property type="match status" value="1"/>
</dbReference>
<evidence type="ECO:0000313" key="2">
    <source>
        <dbReference type="EMBL" id="OCH89759.1"/>
    </source>
</evidence>
<feature type="compositionally biased region" description="Basic and acidic residues" evidence="1">
    <location>
        <begin position="19"/>
        <end position="44"/>
    </location>
</feature>
<dbReference type="AlphaFoldDB" id="A0A8E2AX41"/>
<dbReference type="OrthoDB" id="3358750at2759"/>
<evidence type="ECO:0000256" key="1">
    <source>
        <dbReference type="SAM" id="MobiDB-lite"/>
    </source>
</evidence>
<accession>A0A8E2AX41</accession>
<proteinExistence type="predicted"/>
<evidence type="ECO:0000313" key="3">
    <source>
        <dbReference type="Proteomes" id="UP000250043"/>
    </source>
</evidence>
<feature type="compositionally biased region" description="Polar residues" evidence="1">
    <location>
        <begin position="1"/>
        <end position="15"/>
    </location>
</feature>
<feature type="region of interest" description="Disordered" evidence="1">
    <location>
        <begin position="1"/>
        <end position="165"/>
    </location>
</feature>
<keyword evidence="3" id="KW-1185">Reference proteome</keyword>
<feature type="compositionally biased region" description="Basic and acidic residues" evidence="1">
    <location>
        <begin position="117"/>
        <end position="138"/>
    </location>
</feature>
<organism evidence="2 3">
    <name type="scientific">Obba rivulosa</name>
    <dbReference type="NCBI Taxonomy" id="1052685"/>
    <lineage>
        <taxon>Eukaryota</taxon>
        <taxon>Fungi</taxon>
        <taxon>Dikarya</taxon>
        <taxon>Basidiomycota</taxon>
        <taxon>Agaricomycotina</taxon>
        <taxon>Agaricomycetes</taxon>
        <taxon>Polyporales</taxon>
        <taxon>Gelatoporiaceae</taxon>
        <taxon>Obba</taxon>
    </lineage>
</organism>
<feature type="compositionally biased region" description="Basic and acidic residues" evidence="1">
    <location>
        <begin position="57"/>
        <end position="74"/>
    </location>
</feature>
<dbReference type="Proteomes" id="UP000250043">
    <property type="component" value="Unassembled WGS sequence"/>
</dbReference>
<dbReference type="EMBL" id="KV722420">
    <property type="protein sequence ID" value="OCH89759.1"/>
    <property type="molecule type" value="Genomic_DNA"/>
</dbReference>
<name>A0A8E2AX41_9APHY</name>
<reference evidence="2 3" key="1">
    <citation type="submission" date="2016-07" db="EMBL/GenBank/DDBJ databases">
        <title>Draft genome of the white-rot fungus Obba rivulosa 3A-2.</title>
        <authorList>
            <consortium name="DOE Joint Genome Institute"/>
            <person name="Miettinen O."/>
            <person name="Riley R."/>
            <person name="Acob R."/>
            <person name="Barry K."/>
            <person name="Cullen D."/>
            <person name="De Vries R."/>
            <person name="Hainaut M."/>
            <person name="Hatakka A."/>
            <person name="Henrissat B."/>
            <person name="Hilden K."/>
            <person name="Kuo R."/>
            <person name="Labutti K."/>
            <person name="Lipzen A."/>
            <person name="Makela M.R."/>
            <person name="Sandor L."/>
            <person name="Spatafora J.W."/>
            <person name="Grigoriev I.V."/>
            <person name="Hibbett D.S."/>
        </authorList>
    </citation>
    <scope>NUCLEOTIDE SEQUENCE [LARGE SCALE GENOMIC DNA]</scope>
    <source>
        <strain evidence="2 3">3A-2</strain>
    </source>
</reference>